<dbReference type="eggNOG" id="ENOG5031WVI">
    <property type="taxonomic scope" value="Bacteria"/>
</dbReference>
<name>D5CNI8_SIDLE</name>
<dbReference type="RefSeq" id="WP_013028800.1">
    <property type="nucleotide sequence ID" value="NC_013959.1"/>
</dbReference>
<accession>D5CNI8</accession>
<reference evidence="1 2" key="1">
    <citation type="submission" date="2010-03" db="EMBL/GenBank/DDBJ databases">
        <title>Complete sequence of Sideroxydans lithotrophicus ES-1.</title>
        <authorList>
            <consortium name="US DOE Joint Genome Institute"/>
            <person name="Lucas S."/>
            <person name="Copeland A."/>
            <person name="Lapidus A."/>
            <person name="Cheng J.-F."/>
            <person name="Bruce D."/>
            <person name="Goodwin L."/>
            <person name="Pitluck S."/>
            <person name="Munk A.C."/>
            <person name="Detter J.C."/>
            <person name="Han C."/>
            <person name="Tapia R."/>
            <person name="Larimer F."/>
            <person name="Land M."/>
            <person name="Hauser L."/>
            <person name="Kyrpides N."/>
            <person name="Ivanova N."/>
            <person name="Emerson D."/>
            <person name="Woyke T."/>
        </authorList>
    </citation>
    <scope>NUCLEOTIDE SEQUENCE [LARGE SCALE GENOMIC DNA]</scope>
    <source>
        <strain evidence="1 2">ES-1</strain>
    </source>
</reference>
<organism evidence="1 2">
    <name type="scientific">Sideroxydans lithotrophicus (strain ES-1)</name>
    <dbReference type="NCBI Taxonomy" id="580332"/>
    <lineage>
        <taxon>Bacteria</taxon>
        <taxon>Pseudomonadati</taxon>
        <taxon>Pseudomonadota</taxon>
        <taxon>Betaproteobacteria</taxon>
        <taxon>Nitrosomonadales</taxon>
        <taxon>Gallionellaceae</taxon>
        <taxon>Sideroxydans</taxon>
    </lineage>
</organism>
<dbReference type="STRING" id="580332.Slit_0661"/>
<keyword evidence="2" id="KW-1185">Reference proteome</keyword>
<evidence type="ECO:0000313" key="2">
    <source>
        <dbReference type="Proteomes" id="UP000001625"/>
    </source>
</evidence>
<sequence>MLETLTIITLATLWLIFFRPGKTPPLESQLKIERPGRYQIVLAPKLNLAQPFLEAIAQRFAAQDSTLNGAMQCFAVRDKHVSAHGSAVYLLAISARNGMLYFQGTPPLSDDPGNYLETIRKFAKEVLMPEAGSGKPGPQGAASIVDAVNAVAQQHGIEIEHLTD</sequence>
<gene>
    <name evidence="1" type="ordered locus">Slit_0661</name>
</gene>
<proteinExistence type="predicted"/>
<dbReference type="HOGENOM" id="CLU_1641304_0_0_4"/>
<dbReference type="AlphaFoldDB" id="D5CNI8"/>
<protein>
    <submittedName>
        <fullName evidence="1">Uncharacterized protein</fullName>
    </submittedName>
</protein>
<evidence type="ECO:0000313" key="1">
    <source>
        <dbReference type="EMBL" id="ADE10901.1"/>
    </source>
</evidence>
<dbReference type="EMBL" id="CP001965">
    <property type="protein sequence ID" value="ADE10901.1"/>
    <property type="molecule type" value="Genomic_DNA"/>
</dbReference>
<dbReference type="KEGG" id="slt:Slit_0661"/>
<dbReference type="Proteomes" id="UP000001625">
    <property type="component" value="Chromosome"/>
</dbReference>
<dbReference type="OrthoDB" id="9809197at2"/>